<organism evidence="2 3">
    <name type="scientific">Lingula anatina</name>
    <name type="common">Brachiopod</name>
    <name type="synonym">Lingula unguis</name>
    <dbReference type="NCBI Taxonomy" id="7574"/>
    <lineage>
        <taxon>Eukaryota</taxon>
        <taxon>Metazoa</taxon>
        <taxon>Spiralia</taxon>
        <taxon>Lophotrochozoa</taxon>
        <taxon>Brachiopoda</taxon>
        <taxon>Linguliformea</taxon>
        <taxon>Lingulata</taxon>
        <taxon>Lingulida</taxon>
        <taxon>Linguloidea</taxon>
        <taxon>Lingulidae</taxon>
        <taxon>Lingula</taxon>
    </lineage>
</organism>
<feature type="chain" id="PRO_5010230040" evidence="1">
    <location>
        <begin position="27"/>
        <end position="160"/>
    </location>
</feature>
<evidence type="ECO:0000313" key="2">
    <source>
        <dbReference type="Proteomes" id="UP000085678"/>
    </source>
</evidence>
<dbReference type="GeneID" id="106151730"/>
<gene>
    <name evidence="3" type="primary">LOC106151730</name>
</gene>
<sequence>MCRARGTLSLCILMLFCSTGWTGTEIQEIYESSYYNNNDGLLAVDNSTNTCFESGRERAPWLALNMAALTSVKGVFIQGLLAPMGYSVSVMTGCDRIGRSLNCRVTQHCVYQDVMPTWESHDTYVTFDCGRSLNGTHINIAAVENKIVKKLRLCDIQFMV</sequence>
<accession>A0A1S3H354</accession>
<keyword evidence="2" id="KW-1185">Reference proteome</keyword>
<dbReference type="KEGG" id="lak:106151730"/>
<dbReference type="SUPFAM" id="SSF49785">
    <property type="entry name" value="Galactose-binding domain-like"/>
    <property type="match status" value="1"/>
</dbReference>
<protein>
    <submittedName>
        <fullName evidence="3">Uncharacterized protein LOC106151730</fullName>
    </submittedName>
</protein>
<dbReference type="Gene3D" id="2.60.120.260">
    <property type="entry name" value="Galactose-binding domain-like"/>
    <property type="match status" value="1"/>
</dbReference>
<dbReference type="Proteomes" id="UP000085678">
    <property type="component" value="Unplaced"/>
</dbReference>
<evidence type="ECO:0000256" key="1">
    <source>
        <dbReference type="SAM" id="SignalP"/>
    </source>
</evidence>
<name>A0A1S3H354_LINAN</name>
<reference evidence="3" key="1">
    <citation type="submission" date="2025-08" db="UniProtKB">
        <authorList>
            <consortium name="RefSeq"/>
        </authorList>
    </citation>
    <scope>IDENTIFICATION</scope>
    <source>
        <tissue evidence="3">Gonads</tissue>
    </source>
</reference>
<keyword evidence="1" id="KW-0732">Signal</keyword>
<dbReference type="RefSeq" id="XP_013380565.1">
    <property type="nucleotide sequence ID" value="XM_013525111.1"/>
</dbReference>
<feature type="signal peptide" evidence="1">
    <location>
        <begin position="1"/>
        <end position="26"/>
    </location>
</feature>
<dbReference type="InterPro" id="IPR008979">
    <property type="entry name" value="Galactose-bd-like_sf"/>
</dbReference>
<dbReference type="InParanoid" id="A0A1S3H354"/>
<evidence type="ECO:0000313" key="3">
    <source>
        <dbReference type="RefSeq" id="XP_013380565.1"/>
    </source>
</evidence>
<proteinExistence type="predicted"/>
<dbReference type="AlphaFoldDB" id="A0A1S3H354"/>